<dbReference type="PANTHER" id="PTHR35867">
    <property type="entry name" value="PROTEIN RSEC"/>
    <property type="match status" value="1"/>
</dbReference>
<accession>A8F5Q6</accession>
<keyword evidence="3" id="KW-1185">Reference proteome</keyword>
<sequence length="135" mass="15195">MARETMVVTQVKESTVILEKERTSMCGKCPANMFCTGESQKIRLEVQKAGFDLKTGDKVIVETPATGSIKTAMLVYTLPTIIFVGSLITTISLLNEIEGLLISTAAVAAYYFFLRFYDTKFRKKFRPRIIEILRV</sequence>
<reference evidence="2 3" key="1">
    <citation type="submission" date="2007-08" db="EMBL/GenBank/DDBJ databases">
        <title>Complete sequence of Thermotoga lettingae TMO.</title>
        <authorList>
            <consortium name="US DOE Joint Genome Institute"/>
            <person name="Copeland A."/>
            <person name="Lucas S."/>
            <person name="Lapidus A."/>
            <person name="Barry K."/>
            <person name="Glavina del Rio T."/>
            <person name="Dalin E."/>
            <person name="Tice H."/>
            <person name="Pitluck S."/>
            <person name="Foster B."/>
            <person name="Bruce D."/>
            <person name="Schmutz J."/>
            <person name="Larimer F."/>
            <person name="Land M."/>
            <person name="Hauser L."/>
            <person name="Kyrpides N."/>
            <person name="Mikhailova N."/>
            <person name="Nelson K."/>
            <person name="Gogarten J.P."/>
            <person name="Noll K."/>
            <person name="Richardson P."/>
        </authorList>
    </citation>
    <scope>NUCLEOTIDE SEQUENCE [LARGE SCALE GENOMIC DNA]</scope>
    <source>
        <strain evidence="3">ATCC BAA-301 / DSM 14385 / NBRC 107922 / TMO</strain>
    </source>
</reference>
<dbReference type="KEGG" id="tle:Tlet_0924"/>
<keyword evidence="1" id="KW-0472">Membrane</keyword>
<gene>
    <name evidence="2" type="ordered locus">Tlet_0924</name>
</gene>
<evidence type="ECO:0000313" key="3">
    <source>
        <dbReference type="Proteomes" id="UP000002016"/>
    </source>
</evidence>
<keyword evidence="1" id="KW-1133">Transmembrane helix</keyword>
<keyword evidence="1" id="KW-0812">Transmembrane</keyword>
<evidence type="ECO:0000313" key="2">
    <source>
        <dbReference type="EMBL" id="ABV33490.1"/>
    </source>
</evidence>
<dbReference type="EMBL" id="CP000812">
    <property type="protein sequence ID" value="ABV33490.1"/>
    <property type="molecule type" value="Genomic_DNA"/>
</dbReference>
<dbReference type="HOGENOM" id="CLU_124911_1_0_0"/>
<feature type="transmembrane region" description="Helical" evidence="1">
    <location>
        <begin position="100"/>
        <end position="117"/>
    </location>
</feature>
<evidence type="ECO:0000256" key="1">
    <source>
        <dbReference type="SAM" id="Phobius"/>
    </source>
</evidence>
<dbReference type="Pfam" id="PF04246">
    <property type="entry name" value="RseC_MucC"/>
    <property type="match status" value="1"/>
</dbReference>
<reference evidence="2 3" key="2">
    <citation type="journal article" date="2009" name="Proc. Natl. Acad. Sci. U.S.A.">
        <title>On the chimeric nature, thermophilic origin, and phylogenetic placement of the Thermotogales.</title>
        <authorList>
            <person name="Zhaxybayeva O."/>
            <person name="Swithers K.S."/>
            <person name="Lapierre P."/>
            <person name="Fournier G.P."/>
            <person name="Bickhart D.M."/>
            <person name="DeBoy R.T."/>
            <person name="Nelson K.E."/>
            <person name="Nesbo C.L."/>
            <person name="Doolittle W.F."/>
            <person name="Gogarten J.P."/>
            <person name="Noll K.M."/>
        </authorList>
    </citation>
    <scope>NUCLEOTIDE SEQUENCE [LARGE SCALE GENOMIC DNA]</scope>
    <source>
        <strain evidence="3">ATCC BAA-301 / DSM 14385 / NBRC 107922 / TMO</strain>
    </source>
</reference>
<dbReference type="eggNOG" id="COG3086">
    <property type="taxonomic scope" value="Bacteria"/>
</dbReference>
<dbReference type="PANTHER" id="PTHR35867:SF1">
    <property type="entry name" value="PROTEIN RSEC"/>
    <property type="match status" value="1"/>
</dbReference>
<dbReference type="RefSeq" id="WP_012002971.1">
    <property type="nucleotide sequence ID" value="NC_009828.1"/>
</dbReference>
<organism evidence="2 3">
    <name type="scientific">Pseudothermotoga lettingae (strain ATCC BAA-301 / DSM 14385 / NBRC 107922 / TMO)</name>
    <name type="common">Thermotoga lettingae</name>
    <dbReference type="NCBI Taxonomy" id="416591"/>
    <lineage>
        <taxon>Bacteria</taxon>
        <taxon>Thermotogati</taxon>
        <taxon>Thermotogota</taxon>
        <taxon>Thermotogae</taxon>
        <taxon>Thermotogales</taxon>
        <taxon>Thermotogaceae</taxon>
        <taxon>Pseudothermotoga</taxon>
    </lineage>
</organism>
<feature type="transmembrane region" description="Helical" evidence="1">
    <location>
        <begin position="73"/>
        <end position="94"/>
    </location>
</feature>
<protein>
    <submittedName>
        <fullName evidence="2">Positive regulator of sigma E, RseC/MucC</fullName>
    </submittedName>
</protein>
<dbReference type="STRING" id="416591.Tlet_0924"/>
<dbReference type="OrthoDB" id="37632at2"/>
<name>A8F5Q6_PSELT</name>
<dbReference type="InterPro" id="IPR007359">
    <property type="entry name" value="SigmaE_reg_RseC_MucC"/>
</dbReference>
<proteinExistence type="predicted"/>
<dbReference type="AlphaFoldDB" id="A8F5Q6"/>
<dbReference type="Proteomes" id="UP000002016">
    <property type="component" value="Chromosome"/>
</dbReference>